<organism evidence="1 2">
    <name type="scientific">Cytophaga hutchinsonii (strain ATCC 33406 / DSM 1761 / CIP 103989 / NBRC 15051 / NCIMB 9469 / D465)</name>
    <dbReference type="NCBI Taxonomy" id="269798"/>
    <lineage>
        <taxon>Bacteria</taxon>
        <taxon>Pseudomonadati</taxon>
        <taxon>Bacteroidota</taxon>
        <taxon>Cytophagia</taxon>
        <taxon>Cytophagales</taxon>
        <taxon>Cytophagaceae</taxon>
        <taxon>Cytophaga</taxon>
    </lineage>
</organism>
<protein>
    <submittedName>
        <fullName evidence="1">Uncharacterized protein</fullName>
    </submittedName>
</protein>
<keyword evidence="2" id="KW-1185">Reference proteome</keyword>
<proteinExistence type="predicted"/>
<dbReference type="Proteomes" id="UP000001822">
    <property type="component" value="Chromosome"/>
</dbReference>
<gene>
    <name evidence="1" type="ordered locus">CHU_0092</name>
</gene>
<accession>A0A6N4SMA0</accession>
<evidence type="ECO:0000313" key="1">
    <source>
        <dbReference type="EMBL" id="ABG57386.1"/>
    </source>
</evidence>
<dbReference type="AlphaFoldDB" id="A0A6N4SMA0"/>
<dbReference type="EMBL" id="CP000383">
    <property type="protein sequence ID" value="ABG57386.1"/>
    <property type="molecule type" value="Genomic_DNA"/>
</dbReference>
<name>A0A6N4SMA0_CYTH3</name>
<evidence type="ECO:0000313" key="2">
    <source>
        <dbReference type="Proteomes" id="UP000001822"/>
    </source>
</evidence>
<dbReference type="KEGG" id="chu:CHU_0092"/>
<sequence length="71" mass="8687">MKLKTELFNFLILWASDGRPYFFSLFSVKWHQNIRPVLFKNAGMLVYLEKKLRLALYTWNNFFLRIRSKNL</sequence>
<reference evidence="1 2" key="1">
    <citation type="journal article" date="2007" name="Appl. Environ. Microbiol.">
        <title>Genome sequence of the cellulolytic gliding bacterium Cytophaga hutchinsonii.</title>
        <authorList>
            <person name="Xie G."/>
            <person name="Bruce D.C."/>
            <person name="Challacombe J.F."/>
            <person name="Chertkov O."/>
            <person name="Detter J.C."/>
            <person name="Gilna P."/>
            <person name="Han C.S."/>
            <person name="Lucas S."/>
            <person name="Misra M."/>
            <person name="Myers G.L."/>
            <person name="Richardson P."/>
            <person name="Tapia R."/>
            <person name="Thayer N."/>
            <person name="Thompson L.S."/>
            <person name="Brettin T.S."/>
            <person name="Henrissat B."/>
            <person name="Wilson D.B."/>
            <person name="McBride M.J."/>
        </authorList>
    </citation>
    <scope>NUCLEOTIDE SEQUENCE [LARGE SCALE GENOMIC DNA]</scope>
    <source>
        <strain evidence="2">ATCC 33406 / DSM 1761 / CIP 103989 / NBRC 15051 / NCIMB 9469 / D465</strain>
    </source>
</reference>